<accession>A0A381QJH4</accession>
<evidence type="ECO:0000313" key="2">
    <source>
        <dbReference type="EMBL" id="SUZ79486.1"/>
    </source>
</evidence>
<dbReference type="EMBL" id="UINC01001388">
    <property type="protein sequence ID" value="SUZ79486.1"/>
    <property type="molecule type" value="Genomic_DNA"/>
</dbReference>
<keyword evidence="1" id="KW-0472">Membrane</keyword>
<organism evidence="2">
    <name type="scientific">marine metagenome</name>
    <dbReference type="NCBI Taxonomy" id="408172"/>
    <lineage>
        <taxon>unclassified sequences</taxon>
        <taxon>metagenomes</taxon>
        <taxon>ecological metagenomes</taxon>
    </lineage>
</organism>
<proteinExistence type="predicted"/>
<dbReference type="AlphaFoldDB" id="A0A381QJH4"/>
<evidence type="ECO:0000256" key="1">
    <source>
        <dbReference type="SAM" id="Phobius"/>
    </source>
</evidence>
<keyword evidence="1" id="KW-0812">Transmembrane</keyword>
<keyword evidence="1" id="KW-1133">Transmembrane helix</keyword>
<feature type="transmembrane region" description="Helical" evidence="1">
    <location>
        <begin position="15"/>
        <end position="35"/>
    </location>
</feature>
<name>A0A381QJH4_9ZZZZ</name>
<gene>
    <name evidence="2" type="ORF">METZ01_LOCUS32340</name>
</gene>
<protein>
    <submittedName>
        <fullName evidence="2">Uncharacterized protein</fullName>
    </submittedName>
</protein>
<sequence length="180" mass="19788">MTEEQATQDNSKLKLILGGSIASVLAAGVIGFLVYSSICPCDRTPGGFLFGDDSDGQVNDWSFANNVELCQLQIYDGIRPHSINLNCMATPEGEMYLSCSVCDTKYWAARVGENERGVMRLDGVVYPVYLNRIIDPATMDRAWQARVTKLQIHGGPGNPAPPTNAPRADRWWTFQVTSRG</sequence>
<reference evidence="2" key="1">
    <citation type="submission" date="2018-05" db="EMBL/GenBank/DDBJ databases">
        <authorList>
            <person name="Lanie J.A."/>
            <person name="Ng W.-L."/>
            <person name="Kazmierczak K.M."/>
            <person name="Andrzejewski T.M."/>
            <person name="Davidsen T.M."/>
            <person name="Wayne K.J."/>
            <person name="Tettelin H."/>
            <person name="Glass J.I."/>
            <person name="Rusch D."/>
            <person name="Podicherti R."/>
            <person name="Tsui H.-C.T."/>
            <person name="Winkler M.E."/>
        </authorList>
    </citation>
    <scope>NUCLEOTIDE SEQUENCE</scope>
</reference>